<dbReference type="PANTHER" id="PTHR24403">
    <property type="entry name" value="ZINC FINGER PROTEIN"/>
    <property type="match status" value="1"/>
</dbReference>
<evidence type="ECO:0000259" key="7">
    <source>
        <dbReference type="PROSITE" id="PS50157"/>
    </source>
</evidence>
<evidence type="ECO:0000313" key="10">
    <source>
        <dbReference type="RefSeq" id="XP_034064083.1"/>
    </source>
</evidence>
<dbReference type="AlphaFoldDB" id="A0A6P8UCE2"/>
<feature type="domain" description="C2H2-type" evidence="7">
    <location>
        <begin position="59"/>
        <end position="86"/>
    </location>
</feature>
<evidence type="ECO:0000256" key="5">
    <source>
        <dbReference type="PROSITE-ProRule" id="PRU00042"/>
    </source>
</evidence>
<feature type="domain" description="C2H2-type" evidence="7">
    <location>
        <begin position="87"/>
        <end position="115"/>
    </location>
</feature>
<dbReference type="RefSeq" id="XP_034064082.1">
    <property type="nucleotide sequence ID" value="XM_034208191.1"/>
</dbReference>
<dbReference type="SMART" id="SM00355">
    <property type="entry name" value="ZnF_C2H2"/>
    <property type="match status" value="3"/>
</dbReference>
<keyword evidence="1" id="KW-0479">Metal-binding</keyword>
<dbReference type="InterPro" id="IPR013087">
    <property type="entry name" value="Znf_C2H2_type"/>
</dbReference>
<keyword evidence="2" id="KW-0677">Repeat</keyword>
<dbReference type="PROSITE" id="PS00028">
    <property type="entry name" value="ZINC_FINGER_C2H2_1"/>
    <property type="match status" value="1"/>
</dbReference>
<feature type="region of interest" description="Disordered" evidence="6">
    <location>
        <begin position="773"/>
        <end position="793"/>
    </location>
</feature>
<feature type="region of interest" description="Disordered" evidence="6">
    <location>
        <begin position="657"/>
        <end position="677"/>
    </location>
</feature>
<dbReference type="OrthoDB" id="8069632at2759"/>
<proteinExistence type="predicted"/>
<evidence type="ECO:0000313" key="9">
    <source>
        <dbReference type="RefSeq" id="XP_034064082.1"/>
    </source>
</evidence>
<dbReference type="InterPro" id="IPR050688">
    <property type="entry name" value="Zinc_finger/UBP_domain"/>
</dbReference>
<evidence type="ECO:0000256" key="6">
    <source>
        <dbReference type="SAM" id="MobiDB-lite"/>
    </source>
</evidence>
<evidence type="ECO:0000256" key="3">
    <source>
        <dbReference type="ARBA" id="ARBA00022771"/>
    </source>
</evidence>
<dbReference type="PROSITE" id="PS50157">
    <property type="entry name" value="ZINC_FINGER_C2H2_2"/>
    <property type="match status" value="2"/>
</dbReference>
<evidence type="ECO:0000256" key="4">
    <source>
        <dbReference type="ARBA" id="ARBA00022833"/>
    </source>
</evidence>
<dbReference type="Proteomes" id="UP000515161">
    <property type="component" value="Unplaced"/>
</dbReference>
<dbReference type="Gene3D" id="3.30.160.60">
    <property type="entry name" value="Classic Zinc Finger"/>
    <property type="match status" value="1"/>
</dbReference>
<evidence type="ECO:0000313" key="8">
    <source>
        <dbReference type="Proteomes" id="UP000515161"/>
    </source>
</evidence>
<dbReference type="SUPFAM" id="SSF57667">
    <property type="entry name" value="beta-beta-alpha zinc fingers"/>
    <property type="match status" value="1"/>
</dbReference>
<keyword evidence="8" id="KW-1185">Reference proteome</keyword>
<keyword evidence="3 5" id="KW-0863">Zinc-finger</keyword>
<dbReference type="GO" id="GO:0008270">
    <property type="term" value="F:zinc ion binding"/>
    <property type="evidence" value="ECO:0007669"/>
    <property type="project" value="UniProtKB-KW"/>
</dbReference>
<feature type="compositionally biased region" description="Basic and acidic residues" evidence="6">
    <location>
        <begin position="659"/>
        <end position="677"/>
    </location>
</feature>
<dbReference type="RefSeq" id="XP_034064083.1">
    <property type="nucleotide sequence ID" value="XM_034208192.1"/>
</dbReference>
<name>A0A6P8UCE2_GYMAC</name>
<sequence>MIPVTYHSMLSSANSGHPNPLLDRVLNSSNVKCCQKCGFSSTDAAELKKHAMEHKGTRFYCFYCNKVSFSEAELNAHLKEHNSKYPFNCPHCGQGYMRRLCLVNHIERVHSKVMSQGPAKTGMITNPHVPASSALSSVSTVDPSLLRPTVRVKVPALSSSVARLAKDEQRGITLDTNVSHATNGSAELLSPLNGLFQHSRALTVSLPEEITIPNGCMVELVEVKTVNGTKELKLRIVSQQGNESVIKDTRTTVSQNAALGQPFLSALNHTNTVKSMNMGMCTINRNQCETTSVNLERPAIVPVHFSKNLPNQVSKGKVGLKRTLPEIINLEYHEVVPNKVPNILVNPVREGNCGIRVAQRDLGNHANLHSVISNRAVNRSTGALHRENKGAHVSQRAVDDRRNLIDHSKGVLPVKESDVKVIPSDVSRHVKLEPGEIREEDYTNLKTKKGAVGFNQQKSASPSLNVLSAGQVRPPAILVCKDNVANSSFSIPRTPIDSPSGKTPALCNRTNSKVSSWVQEVRSNERLAEGDLPESEGFPVISSVFSLSQQSEDGQGSFQPLVMALRGLVMDKSNSSVCTILNNINTTNSTEQMMEAEKSKLFSRMSTIDGSIIRHLLLTDRKIDTIKVEGQDKGIQHPPSLTHNNFLVKEEQNNTTLTDKSKCNHTPESKSCVKDEKSKVDAQVNAHATTTPPQEVAQSEHDMSKFLTVSLKRVQVGVWKKNKKGLKPRISKYRTPVPGSSLTDSTVIYPMPLKGDQLVKRPGPNQPVVVLNHPKPRTNRQGARTDRLETGASEGAPKCNILKMRLSKVMGQKYEVMGCTVGVFQ</sequence>
<gene>
    <name evidence="9 10" type="primary">LOC117541097</name>
</gene>
<dbReference type="PANTHER" id="PTHR24403:SF82">
    <property type="entry name" value="ZINC FINGER-CONTAINING UBIQUITIN PEPTIDASE 1"/>
    <property type="match status" value="1"/>
</dbReference>
<accession>A0A6P8UCE2</accession>
<protein>
    <submittedName>
        <fullName evidence="9 10">Uncharacterized protein LOC117541097</fullName>
    </submittedName>
</protein>
<keyword evidence="4" id="KW-0862">Zinc</keyword>
<evidence type="ECO:0000256" key="2">
    <source>
        <dbReference type="ARBA" id="ARBA00022737"/>
    </source>
</evidence>
<dbReference type="InterPro" id="IPR036236">
    <property type="entry name" value="Znf_C2H2_sf"/>
</dbReference>
<organism evidence="8 9">
    <name type="scientific">Gymnodraco acuticeps</name>
    <name type="common">Antarctic dragonfish</name>
    <dbReference type="NCBI Taxonomy" id="8218"/>
    <lineage>
        <taxon>Eukaryota</taxon>
        <taxon>Metazoa</taxon>
        <taxon>Chordata</taxon>
        <taxon>Craniata</taxon>
        <taxon>Vertebrata</taxon>
        <taxon>Euteleostomi</taxon>
        <taxon>Actinopterygii</taxon>
        <taxon>Neopterygii</taxon>
        <taxon>Teleostei</taxon>
        <taxon>Neoteleostei</taxon>
        <taxon>Acanthomorphata</taxon>
        <taxon>Eupercaria</taxon>
        <taxon>Perciformes</taxon>
        <taxon>Notothenioidei</taxon>
        <taxon>Bathydraconidae</taxon>
        <taxon>Gymnodraco</taxon>
    </lineage>
</organism>
<reference evidence="9 10" key="1">
    <citation type="submission" date="2025-04" db="UniProtKB">
        <authorList>
            <consortium name="RefSeq"/>
        </authorList>
    </citation>
    <scope>IDENTIFICATION</scope>
</reference>
<dbReference type="KEGG" id="gacu:117541097"/>
<evidence type="ECO:0000256" key="1">
    <source>
        <dbReference type="ARBA" id="ARBA00022723"/>
    </source>
</evidence>
<dbReference type="GeneID" id="117541097"/>